<dbReference type="Pfam" id="PF01258">
    <property type="entry name" value="zf-dskA_traR"/>
    <property type="match status" value="1"/>
</dbReference>
<evidence type="ECO:0000259" key="9">
    <source>
        <dbReference type="Pfam" id="PF21157"/>
    </source>
</evidence>
<dbReference type="Pfam" id="PF21157">
    <property type="entry name" value="DksA_N"/>
    <property type="match status" value="1"/>
</dbReference>
<name>A0A370CH07_9COXI</name>
<comment type="function">
    <text evidence="5">Transcription factor that acts by binding directly to the RNA polymerase (RNAP). Required for negative regulation of rRNA expression and positive regulation of several amino acid biosynthesis promoters. Also required for regulation of fis expression.</text>
</comment>
<reference evidence="10 11" key="1">
    <citation type="journal article" date="2017" name="Int. J. Syst. Evol. Microbiol.">
        <title>Aquarickettsiella crustaci n. gen. n. sp. (Gammaproteobacteria: Legionellales: Coxiellaceae); a bacterial pathogen of the freshwater crustacean: Gammarus fossarum (Malacostraca: Amphipoda).</title>
        <authorList>
            <person name="Bojko J."/>
            <person name="Dunn A.M."/>
            <person name="Stebbing P.D."/>
            <person name="Van Aerle R."/>
            <person name="Bacela-Spychalska K."/>
            <person name="Bean T.P."/>
            <person name="Stentiford G.D."/>
        </authorList>
    </citation>
    <scope>NUCLEOTIDE SEQUENCE [LARGE SCALE GENOMIC DNA]</scope>
    <source>
        <strain evidence="10">RA15029</strain>
    </source>
</reference>
<keyword evidence="3 5" id="KW-0863">Zinc-finger</keyword>
<feature type="binding site" evidence="5">
    <location>
        <position position="150"/>
    </location>
    <ligand>
        <name>Zn(2+)</name>
        <dbReference type="ChEBI" id="CHEBI:29105"/>
    </ligand>
</feature>
<evidence type="ECO:0000313" key="10">
    <source>
        <dbReference type="EMBL" id="RDH40113.1"/>
    </source>
</evidence>
<dbReference type="InterPro" id="IPR037187">
    <property type="entry name" value="DnaK_N"/>
</dbReference>
<feature type="binding site" evidence="5">
    <location>
        <position position="129"/>
    </location>
    <ligand>
        <name>Zn(2+)</name>
        <dbReference type="ChEBI" id="CHEBI:29105"/>
    </ligand>
</feature>
<feature type="zinc finger region" description="dksA C4-type" evidence="6">
    <location>
        <begin position="129"/>
        <end position="153"/>
    </location>
</feature>
<dbReference type="Gene3D" id="1.20.120.910">
    <property type="entry name" value="DksA, coiled-coil domain"/>
    <property type="match status" value="1"/>
</dbReference>
<evidence type="ECO:0000313" key="11">
    <source>
        <dbReference type="Proteomes" id="UP000226429"/>
    </source>
</evidence>
<comment type="similarity">
    <text evidence="5">Belongs to the DksA family.</text>
</comment>
<comment type="caution">
    <text evidence="10">The sequence shown here is derived from an EMBL/GenBank/DDBJ whole genome shotgun (WGS) entry which is preliminary data.</text>
</comment>
<dbReference type="PROSITE" id="PS01102">
    <property type="entry name" value="ZF_DKSA_1"/>
    <property type="match status" value="1"/>
</dbReference>
<dbReference type="Proteomes" id="UP000226429">
    <property type="component" value="Unassembled WGS sequence"/>
</dbReference>
<keyword evidence="4 5" id="KW-0862">Zinc</keyword>
<keyword evidence="11" id="KW-1185">Reference proteome</keyword>
<evidence type="ECO:0000256" key="7">
    <source>
        <dbReference type="SAM" id="MobiDB-lite"/>
    </source>
</evidence>
<evidence type="ECO:0000256" key="6">
    <source>
        <dbReference type="PROSITE-ProRule" id="PRU00510"/>
    </source>
</evidence>
<dbReference type="PANTHER" id="PTHR33823">
    <property type="entry name" value="RNA POLYMERASE-BINDING TRANSCRIPTION FACTOR DKSA-RELATED"/>
    <property type="match status" value="1"/>
</dbReference>
<dbReference type="InterPro" id="IPR020458">
    <property type="entry name" value="Znf_DskA_TraR_CS"/>
</dbReference>
<dbReference type="GO" id="GO:0010468">
    <property type="term" value="P:regulation of gene expression"/>
    <property type="evidence" value="ECO:0007669"/>
    <property type="project" value="UniProtKB-UniRule"/>
</dbReference>
<dbReference type="InterPro" id="IPR012784">
    <property type="entry name" value="DksA_RNA_pol-bd"/>
</dbReference>
<evidence type="ECO:0000256" key="4">
    <source>
        <dbReference type="ARBA" id="ARBA00022833"/>
    </source>
</evidence>
<dbReference type="HAMAP" id="MF_00926">
    <property type="entry name" value="DksA"/>
    <property type="match status" value="1"/>
</dbReference>
<dbReference type="GO" id="GO:0008270">
    <property type="term" value="F:zinc ion binding"/>
    <property type="evidence" value="ECO:0007669"/>
    <property type="project" value="UniProtKB-UniRule"/>
</dbReference>
<organism evidence="10 11">
    <name type="scientific">Candidatus Aquirickettsiella gammari</name>
    <dbReference type="NCBI Taxonomy" id="2016198"/>
    <lineage>
        <taxon>Bacteria</taxon>
        <taxon>Pseudomonadati</taxon>
        <taxon>Pseudomonadota</taxon>
        <taxon>Gammaproteobacteria</taxon>
        <taxon>Legionellales</taxon>
        <taxon>Coxiellaceae</taxon>
        <taxon>Candidatus Aquirickettsiella</taxon>
    </lineage>
</organism>
<dbReference type="NCBIfam" id="TIGR02420">
    <property type="entry name" value="dksA"/>
    <property type="match status" value="1"/>
</dbReference>
<feature type="compositionally biased region" description="Basic and acidic residues" evidence="7">
    <location>
        <begin position="1"/>
        <end position="22"/>
    </location>
</feature>
<dbReference type="PROSITE" id="PS51128">
    <property type="entry name" value="ZF_DKSA_2"/>
    <property type="match status" value="1"/>
</dbReference>
<feature type="binding site" evidence="5">
    <location>
        <position position="153"/>
    </location>
    <ligand>
        <name>Zn(2+)</name>
        <dbReference type="ChEBI" id="CHEBI:29105"/>
    </ligand>
</feature>
<accession>A0A370CH07</accession>
<dbReference type="SUPFAM" id="SSF109635">
    <property type="entry name" value="DnaK suppressor protein DksA, alpha-hairpin domain"/>
    <property type="match status" value="1"/>
</dbReference>
<evidence type="ECO:0000256" key="2">
    <source>
        <dbReference type="ARBA" id="ARBA00022723"/>
    </source>
</evidence>
<protein>
    <recommendedName>
        <fullName evidence="5">RNA polymerase-binding transcription factor DksA</fullName>
    </recommendedName>
</protein>
<evidence type="ECO:0000259" key="8">
    <source>
        <dbReference type="Pfam" id="PF01258"/>
    </source>
</evidence>
<comment type="subunit">
    <text evidence="5">Interacts directly with the RNA polymerase.</text>
</comment>
<proteinExistence type="inferred from homology"/>
<dbReference type="InterPro" id="IPR000962">
    <property type="entry name" value="Znf_DskA_TraR"/>
</dbReference>
<dbReference type="SUPFAM" id="SSF57716">
    <property type="entry name" value="Glucocorticoid receptor-like (DNA-binding domain)"/>
    <property type="match status" value="1"/>
</dbReference>
<evidence type="ECO:0000256" key="5">
    <source>
        <dbReference type="HAMAP-Rule" id="MF_00926"/>
    </source>
</evidence>
<dbReference type="EMBL" id="NMOS02000016">
    <property type="protein sequence ID" value="RDH40113.1"/>
    <property type="molecule type" value="Genomic_DNA"/>
</dbReference>
<reference evidence="10 11" key="2">
    <citation type="journal article" date="2018" name="J. Invertebr. Pathol.">
        <title>'Candidatus Aquirickettsiella gammari' (Gammaproteobacteria: Legionellales: Coxiellaceae): A bacterial pathogen of the freshwater crustacean Gammarus fossarum (Malacostraca: Amphipoda).</title>
        <authorList>
            <person name="Bojko J."/>
            <person name="Dunn A.M."/>
            <person name="Stebbing P.D."/>
            <person name="van Aerle R."/>
            <person name="Bacela-Spychalska K."/>
            <person name="Bean T.P."/>
            <person name="Urrutia A."/>
            <person name="Stentiford G.D."/>
        </authorList>
    </citation>
    <scope>NUCLEOTIDE SEQUENCE [LARGE SCALE GENOMIC DNA]</scope>
    <source>
        <strain evidence="10">RA15029</strain>
    </source>
</reference>
<evidence type="ECO:0000256" key="1">
    <source>
        <dbReference type="ARBA" id="ARBA00022490"/>
    </source>
</evidence>
<feature type="domain" description="DnaK suppressor protein DksA N-terminal" evidence="9">
    <location>
        <begin position="51"/>
        <end position="120"/>
    </location>
</feature>
<keyword evidence="2 5" id="KW-0479">Metal-binding</keyword>
<sequence length="166" mass="19232">MAEHKKTNKEAKKQRSLPETRLELTSINSEIDLNIAPYKERPGEDYMSSSQQAHFRRLLLQRKRVLLEDMGRTVHHLQDEGSALPDISDRATQEEEFNLELRARDRERKLIKKIEDALQQLDEGHYGFCNSCGVEIGIRRLEARPTANLCIDCKTLDEIREKQMGG</sequence>
<gene>
    <name evidence="5 10" type="primary">dksA</name>
    <name evidence="10" type="ORF">CFE62_005485</name>
</gene>
<feature type="binding site" evidence="5">
    <location>
        <position position="132"/>
    </location>
    <ligand>
        <name>Zn(2+)</name>
        <dbReference type="ChEBI" id="CHEBI:29105"/>
    </ligand>
</feature>
<dbReference type="AlphaFoldDB" id="A0A370CH07"/>
<dbReference type="InterPro" id="IPR048489">
    <property type="entry name" value="DksA_N"/>
</dbReference>
<comment type="subcellular location">
    <subcellularLocation>
        <location evidence="5">Cytoplasm</location>
    </subcellularLocation>
</comment>
<evidence type="ECO:0000256" key="3">
    <source>
        <dbReference type="ARBA" id="ARBA00022771"/>
    </source>
</evidence>
<keyword evidence="1 5" id="KW-0963">Cytoplasm</keyword>
<feature type="region of interest" description="Disordered" evidence="7">
    <location>
        <begin position="1"/>
        <end position="23"/>
    </location>
</feature>
<dbReference type="GO" id="GO:0005737">
    <property type="term" value="C:cytoplasm"/>
    <property type="evidence" value="ECO:0007669"/>
    <property type="project" value="UniProtKB-SubCell"/>
</dbReference>
<feature type="domain" description="Zinc finger DksA/TraR C4-type" evidence="8">
    <location>
        <begin position="126"/>
        <end position="155"/>
    </location>
</feature>
<dbReference type="PANTHER" id="PTHR33823:SF2">
    <property type="entry name" value="RNA POLYMERASE-BINDING TRANSCRIPTION FACTOR DKSA"/>
    <property type="match status" value="1"/>
</dbReference>